<feature type="domain" description="Ricin B lectin" evidence="2">
    <location>
        <begin position="72"/>
        <end position="165"/>
    </location>
</feature>
<protein>
    <submittedName>
        <fullName evidence="3">Ricin-type beta-trefoil lectin domain-like</fullName>
    </submittedName>
</protein>
<dbReference type="PROSITE" id="PS50231">
    <property type="entry name" value="RICIN_B_LECTIN"/>
    <property type="match status" value="1"/>
</dbReference>
<gene>
    <name evidence="3" type="ORF">SAMN06264365_103196</name>
</gene>
<reference evidence="3 4" key="1">
    <citation type="submission" date="2017-06" db="EMBL/GenBank/DDBJ databases">
        <authorList>
            <person name="Kim H.J."/>
            <person name="Triplett B.A."/>
        </authorList>
    </citation>
    <scope>NUCLEOTIDE SEQUENCE [LARGE SCALE GENOMIC DNA]</scope>
    <source>
        <strain evidence="3 4">DSM 43151</strain>
    </source>
</reference>
<dbReference type="AlphaFoldDB" id="A0A238X8W2"/>
<dbReference type="RefSeq" id="WP_218827164.1">
    <property type="nucleotide sequence ID" value="NZ_FZNR01000003.1"/>
</dbReference>
<dbReference type="InterPro" id="IPR000772">
    <property type="entry name" value="Ricin_B_lectin"/>
</dbReference>
<dbReference type="GO" id="GO:0030246">
    <property type="term" value="F:carbohydrate binding"/>
    <property type="evidence" value="ECO:0007669"/>
    <property type="project" value="UniProtKB-KW"/>
</dbReference>
<dbReference type="EMBL" id="FZNR01000003">
    <property type="protein sequence ID" value="SNR55397.1"/>
    <property type="molecule type" value="Genomic_DNA"/>
</dbReference>
<feature type="chain" id="PRO_5012647219" evidence="1">
    <location>
        <begin position="29"/>
        <end position="183"/>
    </location>
</feature>
<accession>A0A238X8W2</accession>
<sequence>MKSRKLLYGFMAIVGAVAGTAIASPAFAADSGPWEVQTFGKCLEVQGGSTANSAQIQNWTCPSATGKIAPLHQRWIWRNLGNGYFRLINGKSGKCANVKGNSQETSAKIIQYPCGGSTTYNDQWRMVLELKNHNGHDYYKIVSRSSEFCLGVQDNSAANGADIIQRSCHSGAALITWVPAKQS</sequence>
<name>A0A238X8W2_9ACTN</name>
<keyword evidence="4" id="KW-1185">Reference proteome</keyword>
<dbReference type="Proteomes" id="UP000198415">
    <property type="component" value="Unassembled WGS sequence"/>
</dbReference>
<keyword evidence="3" id="KW-0430">Lectin</keyword>
<evidence type="ECO:0000256" key="1">
    <source>
        <dbReference type="SAM" id="SignalP"/>
    </source>
</evidence>
<dbReference type="CDD" id="cd00161">
    <property type="entry name" value="beta-trefoil_Ricin-like"/>
    <property type="match status" value="1"/>
</dbReference>
<feature type="signal peptide" evidence="1">
    <location>
        <begin position="1"/>
        <end position="28"/>
    </location>
</feature>
<dbReference type="SUPFAM" id="SSF50370">
    <property type="entry name" value="Ricin B-like lectins"/>
    <property type="match status" value="1"/>
</dbReference>
<proteinExistence type="predicted"/>
<evidence type="ECO:0000259" key="2">
    <source>
        <dbReference type="Pfam" id="PF14200"/>
    </source>
</evidence>
<keyword evidence="1" id="KW-0732">Signal</keyword>
<evidence type="ECO:0000313" key="3">
    <source>
        <dbReference type="EMBL" id="SNR55397.1"/>
    </source>
</evidence>
<dbReference type="Gene3D" id="2.80.10.50">
    <property type="match status" value="1"/>
</dbReference>
<organism evidence="3 4">
    <name type="scientific">Actinoplanes regularis</name>
    <dbReference type="NCBI Taxonomy" id="52697"/>
    <lineage>
        <taxon>Bacteria</taxon>
        <taxon>Bacillati</taxon>
        <taxon>Actinomycetota</taxon>
        <taxon>Actinomycetes</taxon>
        <taxon>Micromonosporales</taxon>
        <taxon>Micromonosporaceae</taxon>
        <taxon>Actinoplanes</taxon>
    </lineage>
</organism>
<evidence type="ECO:0000313" key="4">
    <source>
        <dbReference type="Proteomes" id="UP000198415"/>
    </source>
</evidence>
<dbReference type="Pfam" id="PF14200">
    <property type="entry name" value="RicinB_lectin_2"/>
    <property type="match status" value="1"/>
</dbReference>
<dbReference type="InterPro" id="IPR035992">
    <property type="entry name" value="Ricin_B-like_lectins"/>
</dbReference>